<gene>
    <name evidence="5" type="ORF">CR164_08725</name>
</gene>
<comment type="caution">
    <text evidence="5">The sequence shown here is derived from an EMBL/GenBank/DDBJ whole genome shotgun (WGS) entry which is preliminary data.</text>
</comment>
<dbReference type="GO" id="GO:0006654">
    <property type="term" value="P:phosphatidic acid biosynthetic process"/>
    <property type="evidence" value="ECO:0007669"/>
    <property type="project" value="TreeGrafter"/>
</dbReference>
<dbReference type="PANTHER" id="PTHR10434:SF11">
    <property type="entry name" value="1-ACYL-SN-GLYCEROL-3-PHOSPHATE ACYLTRANSFERASE"/>
    <property type="match status" value="1"/>
</dbReference>
<sequence length="291" mass="33095">MKSFFRMSYLRENLFGKLPFLKPVESMLLRFFMIPTLLFVRAQGLEYIRDRREPVIFAFNHNNSIESILVPTFLVYHSGGQKISFVVDWMYGKIPLIEQIFERMDPVYVYHKRSTLKFLESKRPNAGRPVDVVSLCCEKLKDGKRVGIFPEGKRNKDPFRLLKAKPGIGHIALRSEAPVVPVGINCVSGGKKKKVRSLGRISLNIGEPLRFDDLAKAYHQAGNSDFSSFTTDNEQHMLARAVTNRVMSVIAGLCGKEYPFSTLAVKSRNTAKVIQKITTIPSRRSYVLYNG</sequence>
<evidence type="ECO:0000313" key="6">
    <source>
        <dbReference type="Proteomes" id="UP000246278"/>
    </source>
</evidence>
<keyword evidence="2 5" id="KW-0808">Transferase</keyword>
<protein>
    <submittedName>
        <fullName evidence="5">1-acyl-sn-glycerol-3-phosphate acyltransferase</fullName>
    </submittedName>
</protein>
<dbReference type="CDD" id="cd07989">
    <property type="entry name" value="LPLAT_AGPAT-like"/>
    <property type="match status" value="1"/>
</dbReference>
<dbReference type="InterPro" id="IPR002123">
    <property type="entry name" value="Plipid/glycerol_acylTrfase"/>
</dbReference>
<dbReference type="PANTHER" id="PTHR10434">
    <property type="entry name" value="1-ACYL-SN-GLYCEROL-3-PHOSPHATE ACYLTRANSFERASE"/>
    <property type="match status" value="1"/>
</dbReference>
<accession>A0A317T563</accession>
<dbReference type="GO" id="GO:0003841">
    <property type="term" value="F:1-acylglycerol-3-phosphate O-acyltransferase activity"/>
    <property type="evidence" value="ECO:0007669"/>
    <property type="project" value="TreeGrafter"/>
</dbReference>
<reference evidence="6" key="1">
    <citation type="submission" date="2017-10" db="EMBL/GenBank/DDBJ databases">
        <authorList>
            <person name="Gaisin V.A."/>
            <person name="Rysina M.S."/>
            <person name="Grouzdev D.S."/>
        </authorList>
    </citation>
    <scope>NUCLEOTIDE SEQUENCE [LARGE SCALE GENOMIC DNA]</scope>
    <source>
        <strain evidence="6">V1</strain>
    </source>
</reference>
<evidence type="ECO:0000259" key="4">
    <source>
        <dbReference type="SMART" id="SM00563"/>
    </source>
</evidence>
<dbReference type="OrthoDB" id="9803035at2"/>
<dbReference type="EMBL" id="PDNZ01000005">
    <property type="protein sequence ID" value="PWW81889.1"/>
    <property type="molecule type" value="Genomic_DNA"/>
</dbReference>
<proteinExistence type="predicted"/>
<evidence type="ECO:0000256" key="1">
    <source>
        <dbReference type="ARBA" id="ARBA00005189"/>
    </source>
</evidence>
<dbReference type="SMART" id="SM00563">
    <property type="entry name" value="PlsC"/>
    <property type="match status" value="1"/>
</dbReference>
<keyword evidence="3 5" id="KW-0012">Acyltransferase</keyword>
<dbReference type="Proteomes" id="UP000246278">
    <property type="component" value="Unassembled WGS sequence"/>
</dbReference>
<dbReference type="Pfam" id="PF01553">
    <property type="entry name" value="Acyltransferase"/>
    <property type="match status" value="1"/>
</dbReference>
<evidence type="ECO:0000256" key="2">
    <source>
        <dbReference type="ARBA" id="ARBA00022679"/>
    </source>
</evidence>
<organism evidence="5 6">
    <name type="scientific">Prosthecochloris marina</name>
    <dbReference type="NCBI Taxonomy" id="2017681"/>
    <lineage>
        <taxon>Bacteria</taxon>
        <taxon>Pseudomonadati</taxon>
        <taxon>Chlorobiota</taxon>
        <taxon>Chlorobiia</taxon>
        <taxon>Chlorobiales</taxon>
        <taxon>Chlorobiaceae</taxon>
        <taxon>Prosthecochloris</taxon>
    </lineage>
</organism>
<dbReference type="AlphaFoldDB" id="A0A317T563"/>
<evidence type="ECO:0000256" key="3">
    <source>
        <dbReference type="ARBA" id="ARBA00023315"/>
    </source>
</evidence>
<feature type="domain" description="Phospholipid/glycerol acyltransferase" evidence="4">
    <location>
        <begin position="55"/>
        <end position="187"/>
    </location>
</feature>
<evidence type="ECO:0000313" key="5">
    <source>
        <dbReference type="EMBL" id="PWW81889.1"/>
    </source>
</evidence>
<comment type="pathway">
    <text evidence="1">Lipid metabolism.</text>
</comment>
<keyword evidence="6" id="KW-1185">Reference proteome</keyword>
<dbReference type="RefSeq" id="WP_110023567.1">
    <property type="nucleotide sequence ID" value="NZ_PDNZ01000005.1"/>
</dbReference>
<name>A0A317T563_9CHLB</name>
<dbReference type="SUPFAM" id="SSF69593">
    <property type="entry name" value="Glycerol-3-phosphate (1)-acyltransferase"/>
    <property type="match status" value="1"/>
</dbReference>